<dbReference type="EMBL" id="JAAAHW010009372">
    <property type="protein sequence ID" value="KAF9942131.1"/>
    <property type="molecule type" value="Genomic_DNA"/>
</dbReference>
<dbReference type="AlphaFoldDB" id="A0A9P6INR9"/>
<reference evidence="2" key="1">
    <citation type="journal article" date="2020" name="Fungal Divers.">
        <title>Resolving the Mortierellaceae phylogeny through synthesis of multi-gene phylogenetics and phylogenomics.</title>
        <authorList>
            <person name="Vandepol N."/>
            <person name="Liber J."/>
            <person name="Desiro A."/>
            <person name="Na H."/>
            <person name="Kennedy M."/>
            <person name="Barry K."/>
            <person name="Grigoriev I.V."/>
            <person name="Miller A.N."/>
            <person name="O'Donnell K."/>
            <person name="Stajich J.E."/>
            <person name="Bonito G."/>
        </authorList>
    </citation>
    <scope>NUCLEOTIDE SEQUENCE</scope>
    <source>
        <strain evidence="2">MES-2147</strain>
    </source>
</reference>
<name>A0A9P6INR9_9FUNG</name>
<dbReference type="OrthoDB" id="2449673at2759"/>
<accession>A0A9P6INR9</accession>
<evidence type="ECO:0000313" key="3">
    <source>
        <dbReference type="Proteomes" id="UP000749646"/>
    </source>
</evidence>
<feature type="compositionally biased region" description="Polar residues" evidence="1">
    <location>
        <begin position="62"/>
        <end position="72"/>
    </location>
</feature>
<evidence type="ECO:0000256" key="1">
    <source>
        <dbReference type="SAM" id="MobiDB-lite"/>
    </source>
</evidence>
<feature type="region of interest" description="Disordered" evidence="1">
    <location>
        <begin position="1"/>
        <end position="27"/>
    </location>
</feature>
<comment type="caution">
    <text evidence="2">The sequence shown here is derived from an EMBL/GenBank/DDBJ whole genome shotgun (WGS) entry which is preliminary data.</text>
</comment>
<keyword evidence="3" id="KW-1185">Reference proteome</keyword>
<sequence>MSMRLSEMSLNGSDHHHSFPSPTIAPATSTPMILTKLETPLHQLINSGLHSPTDLPDHHFTAQHQSIDSPACSSDDAYSPTLESQYRRHLDQQQQAQQQQQQQQQQSDYTQTFSSYSETAAALSLSSFQHHQPYSTPSTQLSSSSPIMSQAELFHKQIQQDHHHHQHYQQQQQGRDQEQEQKQEQGHGQGHRFLPESLINSALATAGSTTAASAVPVMTCDSVRTSIPTPTKGSILLGLIDDQDEHDRHVREELERCHLSVVAELVAGQL</sequence>
<proteinExistence type="predicted"/>
<feature type="region of interest" description="Disordered" evidence="1">
    <location>
        <begin position="47"/>
        <end position="113"/>
    </location>
</feature>
<protein>
    <submittedName>
        <fullName evidence="2">Uncharacterized protein</fullName>
    </submittedName>
</protein>
<gene>
    <name evidence="2" type="ORF">BGZ65_008776</name>
</gene>
<feature type="compositionally biased region" description="Low complexity" evidence="1">
    <location>
        <begin position="92"/>
        <end position="106"/>
    </location>
</feature>
<evidence type="ECO:0000313" key="2">
    <source>
        <dbReference type="EMBL" id="KAF9942131.1"/>
    </source>
</evidence>
<feature type="compositionally biased region" description="Basic and acidic residues" evidence="1">
    <location>
        <begin position="175"/>
        <end position="185"/>
    </location>
</feature>
<organism evidence="2 3">
    <name type="scientific">Modicella reniformis</name>
    <dbReference type="NCBI Taxonomy" id="1440133"/>
    <lineage>
        <taxon>Eukaryota</taxon>
        <taxon>Fungi</taxon>
        <taxon>Fungi incertae sedis</taxon>
        <taxon>Mucoromycota</taxon>
        <taxon>Mortierellomycotina</taxon>
        <taxon>Mortierellomycetes</taxon>
        <taxon>Mortierellales</taxon>
        <taxon>Mortierellaceae</taxon>
        <taxon>Modicella</taxon>
    </lineage>
</organism>
<feature type="region of interest" description="Disordered" evidence="1">
    <location>
        <begin position="157"/>
        <end position="191"/>
    </location>
</feature>
<dbReference type="Proteomes" id="UP000749646">
    <property type="component" value="Unassembled WGS sequence"/>
</dbReference>